<reference evidence="2 3" key="1">
    <citation type="submission" date="2018-10" db="EMBL/GenBank/DDBJ databases">
        <authorList>
            <person name="Criscuolo A."/>
        </authorList>
    </citation>
    <scope>NUCLEOTIDE SEQUENCE [LARGE SCALE GENOMIC DNA]</scope>
    <source>
        <strain evidence="2">DnA1</strain>
    </source>
</reference>
<proteinExistence type="predicted"/>
<accession>A0A3P4AXR3</accession>
<dbReference type="Proteomes" id="UP000277294">
    <property type="component" value="Unassembled WGS sequence"/>
</dbReference>
<dbReference type="SUPFAM" id="SSF51182">
    <property type="entry name" value="RmlC-like cupins"/>
    <property type="match status" value="1"/>
</dbReference>
<evidence type="ECO:0000313" key="2">
    <source>
        <dbReference type="EMBL" id="VCU68208.1"/>
    </source>
</evidence>
<feature type="domain" description="Cupin type-2" evidence="1">
    <location>
        <begin position="78"/>
        <end position="150"/>
    </location>
</feature>
<dbReference type="Gene3D" id="2.60.120.10">
    <property type="entry name" value="Jelly Rolls"/>
    <property type="match status" value="1"/>
</dbReference>
<keyword evidence="3" id="KW-1185">Reference proteome</keyword>
<dbReference type="InterPro" id="IPR014710">
    <property type="entry name" value="RmlC-like_jellyroll"/>
</dbReference>
<dbReference type="OrthoDB" id="6058at2"/>
<evidence type="ECO:0000313" key="3">
    <source>
        <dbReference type="Proteomes" id="UP000277294"/>
    </source>
</evidence>
<dbReference type="RefSeq" id="WP_124077440.1">
    <property type="nucleotide sequence ID" value="NZ_UWPJ01000005.1"/>
</dbReference>
<dbReference type="AlphaFoldDB" id="A0A3P4AXR3"/>
<dbReference type="InterPro" id="IPR011051">
    <property type="entry name" value="RmlC_Cupin_sf"/>
</dbReference>
<protein>
    <submittedName>
        <fullName evidence="2">Cupin domain protein</fullName>
    </submittedName>
</protein>
<dbReference type="EMBL" id="UWPJ01000005">
    <property type="protein sequence ID" value="VCU68208.1"/>
    <property type="molecule type" value="Genomic_DNA"/>
</dbReference>
<dbReference type="InterPro" id="IPR013096">
    <property type="entry name" value="Cupin_2"/>
</dbReference>
<sequence length="202" mass="22319">MKRYTPTQEEMQNRIARFKDLVSTKARIQEKLGLPQEVMEMITAKATFNVMSPGPLPGQISPKPAVEGGDAGVFRLGIVTCPPGQGPGLHVHYHTQETFMCLTGRWLIQWGDHGEESTVLEHLDLIAVPSGVTRRFENASDQDAHLLVIVQGERDRFDDIDRDPATAEKIASRFGPETVSRLEAAGWKFTIGKETADEHAGS</sequence>
<name>A0A3P4AXR3_9BURK</name>
<evidence type="ECO:0000259" key="1">
    <source>
        <dbReference type="Pfam" id="PF07883"/>
    </source>
</evidence>
<organism evidence="2 3">
    <name type="scientific">Pigmentiphaga humi</name>
    <dbReference type="NCBI Taxonomy" id="2478468"/>
    <lineage>
        <taxon>Bacteria</taxon>
        <taxon>Pseudomonadati</taxon>
        <taxon>Pseudomonadota</taxon>
        <taxon>Betaproteobacteria</taxon>
        <taxon>Burkholderiales</taxon>
        <taxon>Alcaligenaceae</taxon>
        <taxon>Pigmentiphaga</taxon>
    </lineage>
</organism>
<dbReference type="Pfam" id="PF07883">
    <property type="entry name" value="Cupin_2"/>
    <property type="match status" value="1"/>
</dbReference>
<gene>
    <name evidence="2" type="ORF">PIGHUM_00258</name>
</gene>